<dbReference type="InterPro" id="IPR023187">
    <property type="entry name" value="Tscrpt_reg_MarR-type_CS"/>
</dbReference>
<organism evidence="5 6">
    <name type="scientific">Archangium minus</name>
    <dbReference type="NCBI Taxonomy" id="83450"/>
    <lineage>
        <taxon>Bacteria</taxon>
        <taxon>Pseudomonadati</taxon>
        <taxon>Myxococcota</taxon>
        <taxon>Myxococcia</taxon>
        <taxon>Myxococcales</taxon>
        <taxon>Cystobacterineae</taxon>
        <taxon>Archangiaceae</taxon>
        <taxon>Archangium</taxon>
    </lineage>
</organism>
<accession>A0ABY9X8T4</accession>
<gene>
    <name evidence="5" type="ORF">F0U60_52630</name>
</gene>
<dbReference type="InterPro" id="IPR036390">
    <property type="entry name" value="WH_DNA-bd_sf"/>
</dbReference>
<dbReference type="InterPro" id="IPR000835">
    <property type="entry name" value="HTH_MarR-typ"/>
</dbReference>
<sequence length="139" mass="15807">MPKPRTGDELIDTLLSTARHLRMQANDRLSACGLSLPRYKVLQLLEEERRRMREVSDALDIVPRTLTSTVDGLESEGLVKREEDPEDRRATLLSLTPQGRKRLTEARTILAAHVRERTAGFSAEERTVMMRLLKKLAGE</sequence>
<evidence type="ECO:0000259" key="4">
    <source>
        <dbReference type="PROSITE" id="PS50995"/>
    </source>
</evidence>
<dbReference type="SUPFAM" id="SSF46785">
    <property type="entry name" value="Winged helix' DNA-binding domain"/>
    <property type="match status" value="1"/>
</dbReference>
<dbReference type="GO" id="GO:0003677">
    <property type="term" value="F:DNA binding"/>
    <property type="evidence" value="ECO:0007669"/>
    <property type="project" value="UniProtKB-KW"/>
</dbReference>
<keyword evidence="3" id="KW-0804">Transcription</keyword>
<proteinExistence type="predicted"/>
<dbReference type="Proteomes" id="UP001611383">
    <property type="component" value="Chromosome"/>
</dbReference>
<dbReference type="PRINTS" id="PR00598">
    <property type="entry name" value="HTHMARR"/>
</dbReference>
<keyword evidence="6" id="KW-1185">Reference proteome</keyword>
<dbReference type="PANTHER" id="PTHR33164:SF43">
    <property type="entry name" value="HTH-TYPE TRANSCRIPTIONAL REPRESSOR YETL"/>
    <property type="match status" value="1"/>
</dbReference>
<keyword evidence="1" id="KW-0805">Transcription regulation</keyword>
<dbReference type="InterPro" id="IPR039422">
    <property type="entry name" value="MarR/SlyA-like"/>
</dbReference>
<dbReference type="EMBL" id="CP043494">
    <property type="protein sequence ID" value="WNG51806.1"/>
    <property type="molecule type" value="Genomic_DNA"/>
</dbReference>
<dbReference type="PANTHER" id="PTHR33164">
    <property type="entry name" value="TRANSCRIPTIONAL REGULATOR, MARR FAMILY"/>
    <property type="match status" value="1"/>
</dbReference>
<evidence type="ECO:0000313" key="5">
    <source>
        <dbReference type="EMBL" id="WNG51806.1"/>
    </source>
</evidence>
<dbReference type="SMART" id="SM00347">
    <property type="entry name" value="HTH_MARR"/>
    <property type="match status" value="1"/>
</dbReference>
<evidence type="ECO:0000256" key="3">
    <source>
        <dbReference type="ARBA" id="ARBA00023163"/>
    </source>
</evidence>
<name>A0ABY9X8T4_9BACT</name>
<dbReference type="PROSITE" id="PS01117">
    <property type="entry name" value="HTH_MARR_1"/>
    <property type="match status" value="1"/>
</dbReference>
<evidence type="ECO:0000256" key="1">
    <source>
        <dbReference type="ARBA" id="ARBA00023015"/>
    </source>
</evidence>
<keyword evidence="2 5" id="KW-0238">DNA-binding</keyword>
<feature type="domain" description="HTH marR-type" evidence="4">
    <location>
        <begin position="7"/>
        <end position="138"/>
    </location>
</feature>
<reference evidence="5 6" key="1">
    <citation type="submission" date="2019-08" db="EMBL/GenBank/DDBJ databases">
        <title>Archangium and Cystobacter genomes.</title>
        <authorList>
            <person name="Chen I.-C.K."/>
            <person name="Wielgoss S."/>
        </authorList>
    </citation>
    <scope>NUCLEOTIDE SEQUENCE [LARGE SCALE GENOMIC DNA]</scope>
    <source>
        <strain evidence="5 6">Cbm 6</strain>
    </source>
</reference>
<dbReference type="PROSITE" id="PS50995">
    <property type="entry name" value="HTH_MARR_2"/>
    <property type="match status" value="1"/>
</dbReference>
<evidence type="ECO:0000256" key="2">
    <source>
        <dbReference type="ARBA" id="ARBA00023125"/>
    </source>
</evidence>
<dbReference type="Pfam" id="PF01047">
    <property type="entry name" value="MarR"/>
    <property type="match status" value="1"/>
</dbReference>
<dbReference type="Gene3D" id="1.10.10.10">
    <property type="entry name" value="Winged helix-like DNA-binding domain superfamily/Winged helix DNA-binding domain"/>
    <property type="match status" value="1"/>
</dbReference>
<dbReference type="RefSeq" id="WP_395812099.1">
    <property type="nucleotide sequence ID" value="NZ_CP043494.1"/>
</dbReference>
<evidence type="ECO:0000313" key="6">
    <source>
        <dbReference type="Proteomes" id="UP001611383"/>
    </source>
</evidence>
<protein>
    <submittedName>
        <fullName evidence="5">Winged helix DNA-binding protein</fullName>
    </submittedName>
</protein>
<dbReference type="InterPro" id="IPR036388">
    <property type="entry name" value="WH-like_DNA-bd_sf"/>
</dbReference>